<evidence type="ECO:0000256" key="1">
    <source>
        <dbReference type="ARBA" id="ARBA00004141"/>
    </source>
</evidence>
<evidence type="ECO:0000259" key="7">
    <source>
        <dbReference type="Pfam" id="PF20684"/>
    </source>
</evidence>
<evidence type="ECO:0000256" key="6">
    <source>
        <dbReference type="SAM" id="Phobius"/>
    </source>
</evidence>
<comment type="caution">
    <text evidence="8">The sequence shown here is derived from an EMBL/GenBank/DDBJ whole genome shotgun (WGS) entry which is preliminary data.</text>
</comment>
<comment type="subcellular location">
    <subcellularLocation>
        <location evidence="1">Membrane</location>
        <topology evidence="1">Multi-pass membrane protein</topology>
    </subcellularLocation>
</comment>
<keyword evidence="4 6" id="KW-0472">Membrane</keyword>
<proteinExistence type="inferred from homology"/>
<evidence type="ECO:0000313" key="9">
    <source>
        <dbReference type="Proteomes" id="UP001446871"/>
    </source>
</evidence>
<keyword evidence="2 6" id="KW-0812">Transmembrane</keyword>
<feature type="transmembrane region" description="Helical" evidence="6">
    <location>
        <begin position="94"/>
        <end position="116"/>
    </location>
</feature>
<name>A0ABR1VPC4_9PEZI</name>
<dbReference type="InterPro" id="IPR049326">
    <property type="entry name" value="Rhodopsin_dom_fungi"/>
</dbReference>
<dbReference type="Pfam" id="PF20684">
    <property type="entry name" value="Fung_rhodopsin"/>
    <property type="match status" value="1"/>
</dbReference>
<dbReference type="PANTHER" id="PTHR33048">
    <property type="entry name" value="PTH11-LIKE INTEGRAL MEMBRANE PROTEIN (AFU_ORTHOLOGUE AFUA_5G11245)"/>
    <property type="match status" value="1"/>
</dbReference>
<keyword evidence="9" id="KW-1185">Reference proteome</keyword>
<feature type="transmembrane region" description="Helical" evidence="6">
    <location>
        <begin position="20"/>
        <end position="42"/>
    </location>
</feature>
<evidence type="ECO:0000256" key="4">
    <source>
        <dbReference type="ARBA" id="ARBA00023136"/>
    </source>
</evidence>
<feature type="transmembrane region" description="Helical" evidence="6">
    <location>
        <begin position="128"/>
        <end position="150"/>
    </location>
</feature>
<sequence>MDISSAKNPELFSTESRAAAVVVGVIALLLIPTVAVGLRFYTRRVLTGRVSYDDWISLVALSTTNILSVTRVGLGHHIGTITQSQGISEYLKAFYLSVVFYNIGIMFVKLSFLAMYYRAMKAPTWRKVVAFITVLVFAWETTQVFAAIFFCKPFPSHGDESVTRIKCIPYLPEWYQNTAGSIALNAIILLLAVPMVRSMKLPWAQKLALAAIFGLGIL</sequence>
<protein>
    <recommendedName>
        <fullName evidence="7">Rhodopsin domain-containing protein</fullName>
    </recommendedName>
</protein>
<dbReference type="InterPro" id="IPR052337">
    <property type="entry name" value="SAT4-like"/>
</dbReference>
<feature type="transmembrane region" description="Helical" evidence="6">
    <location>
        <begin position="178"/>
        <end position="196"/>
    </location>
</feature>
<accession>A0ABR1VPC4</accession>
<dbReference type="Proteomes" id="UP001446871">
    <property type="component" value="Unassembled WGS sequence"/>
</dbReference>
<dbReference type="PANTHER" id="PTHR33048:SF47">
    <property type="entry name" value="INTEGRAL MEMBRANE PROTEIN-RELATED"/>
    <property type="match status" value="1"/>
</dbReference>
<dbReference type="EMBL" id="JAQQWM010000003">
    <property type="protein sequence ID" value="KAK8072080.1"/>
    <property type="molecule type" value="Genomic_DNA"/>
</dbReference>
<feature type="domain" description="Rhodopsin" evidence="7">
    <location>
        <begin position="38"/>
        <end position="217"/>
    </location>
</feature>
<evidence type="ECO:0000256" key="5">
    <source>
        <dbReference type="ARBA" id="ARBA00038359"/>
    </source>
</evidence>
<feature type="transmembrane region" description="Helical" evidence="6">
    <location>
        <begin position="54"/>
        <end position="74"/>
    </location>
</feature>
<keyword evidence="3 6" id="KW-1133">Transmembrane helix</keyword>
<gene>
    <name evidence="8" type="ORF">PG996_005428</name>
</gene>
<reference evidence="8 9" key="1">
    <citation type="submission" date="2023-01" db="EMBL/GenBank/DDBJ databases">
        <title>Analysis of 21 Apiospora genomes using comparative genomics revels a genus with tremendous synthesis potential of carbohydrate active enzymes and secondary metabolites.</title>
        <authorList>
            <person name="Sorensen T."/>
        </authorList>
    </citation>
    <scope>NUCLEOTIDE SEQUENCE [LARGE SCALE GENOMIC DNA]</scope>
    <source>
        <strain evidence="8 9">CBS 83171</strain>
    </source>
</reference>
<evidence type="ECO:0000313" key="8">
    <source>
        <dbReference type="EMBL" id="KAK8072080.1"/>
    </source>
</evidence>
<comment type="similarity">
    <text evidence="5">Belongs to the SAT4 family.</text>
</comment>
<evidence type="ECO:0000256" key="3">
    <source>
        <dbReference type="ARBA" id="ARBA00022989"/>
    </source>
</evidence>
<organism evidence="8 9">
    <name type="scientific">Apiospora saccharicola</name>
    <dbReference type="NCBI Taxonomy" id="335842"/>
    <lineage>
        <taxon>Eukaryota</taxon>
        <taxon>Fungi</taxon>
        <taxon>Dikarya</taxon>
        <taxon>Ascomycota</taxon>
        <taxon>Pezizomycotina</taxon>
        <taxon>Sordariomycetes</taxon>
        <taxon>Xylariomycetidae</taxon>
        <taxon>Amphisphaeriales</taxon>
        <taxon>Apiosporaceae</taxon>
        <taxon>Apiospora</taxon>
    </lineage>
</organism>
<evidence type="ECO:0000256" key="2">
    <source>
        <dbReference type="ARBA" id="ARBA00022692"/>
    </source>
</evidence>